<feature type="domain" description="NACHT" evidence="2">
    <location>
        <begin position="43"/>
        <end position="188"/>
    </location>
</feature>
<feature type="non-terminal residue" evidence="3">
    <location>
        <position position="196"/>
    </location>
</feature>
<gene>
    <name evidence="3" type="ORF">B0H66DRAFT_464381</name>
</gene>
<feature type="non-terminal residue" evidence="3">
    <location>
        <position position="1"/>
    </location>
</feature>
<dbReference type="InterPro" id="IPR056884">
    <property type="entry name" value="NPHP3-like_N"/>
</dbReference>
<dbReference type="PROSITE" id="PS50837">
    <property type="entry name" value="NACHT"/>
    <property type="match status" value="1"/>
</dbReference>
<evidence type="ECO:0000313" key="3">
    <source>
        <dbReference type="EMBL" id="KAK3317079.1"/>
    </source>
</evidence>
<organism evidence="3 4">
    <name type="scientific">Apodospora peruviana</name>
    <dbReference type="NCBI Taxonomy" id="516989"/>
    <lineage>
        <taxon>Eukaryota</taxon>
        <taxon>Fungi</taxon>
        <taxon>Dikarya</taxon>
        <taxon>Ascomycota</taxon>
        <taxon>Pezizomycotina</taxon>
        <taxon>Sordariomycetes</taxon>
        <taxon>Sordariomycetidae</taxon>
        <taxon>Sordariales</taxon>
        <taxon>Lasiosphaeriaceae</taxon>
        <taxon>Apodospora</taxon>
    </lineage>
</organism>
<evidence type="ECO:0000313" key="4">
    <source>
        <dbReference type="Proteomes" id="UP001283341"/>
    </source>
</evidence>
<dbReference type="SUPFAM" id="SSF52540">
    <property type="entry name" value="P-loop containing nucleoside triphosphate hydrolases"/>
    <property type="match status" value="1"/>
</dbReference>
<evidence type="ECO:0000256" key="1">
    <source>
        <dbReference type="ARBA" id="ARBA00022737"/>
    </source>
</evidence>
<comment type="caution">
    <text evidence="3">The sequence shown here is derived from an EMBL/GenBank/DDBJ whole genome shotgun (WGS) entry which is preliminary data.</text>
</comment>
<dbReference type="InterPro" id="IPR027417">
    <property type="entry name" value="P-loop_NTPase"/>
</dbReference>
<keyword evidence="4" id="KW-1185">Reference proteome</keyword>
<reference evidence="3" key="2">
    <citation type="submission" date="2023-06" db="EMBL/GenBank/DDBJ databases">
        <authorList>
            <consortium name="Lawrence Berkeley National Laboratory"/>
            <person name="Haridas S."/>
            <person name="Hensen N."/>
            <person name="Bonometti L."/>
            <person name="Westerberg I."/>
            <person name="Brannstrom I.O."/>
            <person name="Guillou S."/>
            <person name="Cros-Aarteil S."/>
            <person name="Calhoun S."/>
            <person name="Kuo A."/>
            <person name="Mondo S."/>
            <person name="Pangilinan J."/>
            <person name="Riley R."/>
            <person name="Labutti K."/>
            <person name="Andreopoulos B."/>
            <person name="Lipzen A."/>
            <person name="Chen C."/>
            <person name="Yanf M."/>
            <person name="Daum C."/>
            <person name="Ng V."/>
            <person name="Clum A."/>
            <person name="Steindorff A."/>
            <person name="Ohm R."/>
            <person name="Martin F."/>
            <person name="Silar P."/>
            <person name="Natvig D."/>
            <person name="Lalanne C."/>
            <person name="Gautier V."/>
            <person name="Ament-Velasquez S.L."/>
            <person name="Kruys A."/>
            <person name="Hutchinson M.I."/>
            <person name="Powell A.J."/>
            <person name="Barry K."/>
            <person name="Miller A.N."/>
            <person name="Grigoriev I.V."/>
            <person name="Debuchy R."/>
            <person name="Gladieux P."/>
            <person name="Thoren M.H."/>
            <person name="Johannesson H."/>
        </authorList>
    </citation>
    <scope>NUCLEOTIDE SEQUENCE</scope>
    <source>
        <strain evidence="3">CBS 118394</strain>
    </source>
</reference>
<dbReference type="InterPro" id="IPR007111">
    <property type="entry name" value="NACHT_NTPase"/>
</dbReference>
<reference evidence="3" key="1">
    <citation type="journal article" date="2023" name="Mol. Phylogenet. Evol.">
        <title>Genome-scale phylogeny and comparative genomics of the fungal order Sordariales.</title>
        <authorList>
            <person name="Hensen N."/>
            <person name="Bonometti L."/>
            <person name="Westerberg I."/>
            <person name="Brannstrom I.O."/>
            <person name="Guillou S."/>
            <person name="Cros-Aarteil S."/>
            <person name="Calhoun S."/>
            <person name="Haridas S."/>
            <person name="Kuo A."/>
            <person name="Mondo S."/>
            <person name="Pangilinan J."/>
            <person name="Riley R."/>
            <person name="LaButti K."/>
            <person name="Andreopoulos B."/>
            <person name="Lipzen A."/>
            <person name="Chen C."/>
            <person name="Yan M."/>
            <person name="Daum C."/>
            <person name="Ng V."/>
            <person name="Clum A."/>
            <person name="Steindorff A."/>
            <person name="Ohm R.A."/>
            <person name="Martin F."/>
            <person name="Silar P."/>
            <person name="Natvig D.O."/>
            <person name="Lalanne C."/>
            <person name="Gautier V."/>
            <person name="Ament-Velasquez S.L."/>
            <person name="Kruys A."/>
            <person name="Hutchinson M.I."/>
            <person name="Powell A.J."/>
            <person name="Barry K."/>
            <person name="Miller A.N."/>
            <person name="Grigoriev I.V."/>
            <person name="Debuchy R."/>
            <person name="Gladieux P."/>
            <person name="Hiltunen Thoren M."/>
            <person name="Johannesson H."/>
        </authorList>
    </citation>
    <scope>NUCLEOTIDE SEQUENCE</scope>
    <source>
        <strain evidence="3">CBS 118394</strain>
    </source>
</reference>
<evidence type="ECO:0000259" key="2">
    <source>
        <dbReference type="PROSITE" id="PS50837"/>
    </source>
</evidence>
<name>A0AAE0I1X0_9PEZI</name>
<dbReference type="PANTHER" id="PTHR10039">
    <property type="entry name" value="AMELOGENIN"/>
    <property type="match status" value="1"/>
</dbReference>
<dbReference type="EMBL" id="JAUEDM010000005">
    <property type="protein sequence ID" value="KAK3317079.1"/>
    <property type="molecule type" value="Genomic_DNA"/>
</dbReference>
<protein>
    <recommendedName>
        <fullName evidence="2">NACHT domain-containing protein</fullName>
    </recommendedName>
</protein>
<dbReference type="Proteomes" id="UP001283341">
    <property type="component" value="Unassembled WGS sequence"/>
</dbReference>
<proteinExistence type="predicted"/>
<dbReference type="Pfam" id="PF24883">
    <property type="entry name" value="NPHP3_N"/>
    <property type="match status" value="1"/>
</dbReference>
<dbReference type="AlphaFoldDB" id="A0AAE0I1X0"/>
<accession>A0AAE0I1X0</accession>
<sequence length="196" mass="21846">LPTVDDAAFDSNTEEHNAQCHPDTRTELLGQIRKWANDPQAKSIFWLNGMTGTGKSTISRTVAQLFKDQKLLGASFFFKRGEGDRGKATLFFPTIAKQLLHKLPALKPSVKEAIRADPDICKKTLREQFEQLILQPLGGIRHDMAIIIIVDALDECDGDGHVKTIISLLAQVRTLSSVRLKIFVTSRPELPIRLGF</sequence>
<keyword evidence="1" id="KW-0677">Repeat</keyword>
<dbReference type="Gene3D" id="3.40.50.300">
    <property type="entry name" value="P-loop containing nucleotide triphosphate hydrolases"/>
    <property type="match status" value="1"/>
</dbReference>